<feature type="repeat" description="WD" evidence="8">
    <location>
        <begin position="60"/>
        <end position="102"/>
    </location>
</feature>
<dbReference type="InterPro" id="IPR001680">
    <property type="entry name" value="WD40_rpt"/>
</dbReference>
<organism evidence="11 12">
    <name type="scientific">Priapulus caudatus</name>
    <name type="common">Priapulid worm</name>
    <dbReference type="NCBI Taxonomy" id="37621"/>
    <lineage>
        <taxon>Eukaryota</taxon>
        <taxon>Metazoa</taxon>
        <taxon>Ecdysozoa</taxon>
        <taxon>Scalidophora</taxon>
        <taxon>Priapulida</taxon>
        <taxon>Priapulimorpha</taxon>
        <taxon>Priapulimorphida</taxon>
        <taxon>Priapulidae</taxon>
        <taxon>Priapulus</taxon>
    </lineage>
</organism>
<feature type="compositionally biased region" description="Basic and acidic residues" evidence="9">
    <location>
        <begin position="466"/>
        <end position="488"/>
    </location>
</feature>
<sequence length="770" mass="84889">MSMPRTGTKRAWKLQEYVAHAGNVNCLALGHKSGRVIVSGGDDKKVNLWLVGKPTCIMSLSGHTTPVEAVRFGGTDDSMVIAGSMSGALKIWDLEAAKIVRTLTGHKANIRSLDFHPFGDFVASGSLDTNVKLWDIRRKGCIFTYKGHTDSVNCLRFSPDGRWLASAGEDSLVKLWDLTAGKLLTDFRAHTAAINCVEFHPNEFLLASGSADRTVRFWDLETFKLVSSTDSDSAPVRTIFFHQEGKCLFVGSQDLLKVHGWEPARCYDSLAMGWGKVADAAIAQNQLIGASFNQTNVLVYVVDVKRCHPFAPSQAFVTPTSAAENNNVVAPLDLNSTSKPIAIPTVHHRKSYTGRPPTQSNKDSEVKVETDEETSTADDNDDTESVADIRDPEDYREAFQPKNKKLSRTPPKCPQPFAAPPEDCNGGDSTVPGPVVVVAGTAPSLRKCESASALVSKRAEPATSPVDKDRAKGAREKADKSKDGDKRWHGGGGGGFSSDTEVSRKSNRLRTAEPSKRSTSTPRVQRPLSPEKLRKRNYSRGRHHSPDKDRKGHITRQLSDTMLRSSDVIPTPKHKPVGLNMDDFLPKQAQMMDKPGRGISEEEAMATVLTEHNSMAAVLSTRHKNLQVVRTMWTNRDVRTALDTAITMNDLSVVVDLMSLMCRKDHWWNLDLCALVLTQLTELLQSKYEHYVICGCNAFRIILQNFGTIIKSNISTGSGIGVDISREERQNKCKICYGHITSIRPLLDKKRSGKLGSRFRELVVLMDTLL</sequence>
<dbReference type="Pfam" id="PF13925">
    <property type="entry name" value="Katanin_con80"/>
    <property type="match status" value="1"/>
</dbReference>
<evidence type="ECO:0000256" key="7">
    <source>
        <dbReference type="HAMAP-Rule" id="MF_03022"/>
    </source>
</evidence>
<accession>A0ABM1DUB2</accession>
<feature type="region of interest" description="Disordered" evidence="9">
    <location>
        <begin position="453"/>
        <end position="579"/>
    </location>
</feature>
<dbReference type="PANTHER" id="PTHR19845">
    <property type="entry name" value="KATANIN P80 SUBUNIT"/>
    <property type="match status" value="1"/>
</dbReference>
<evidence type="ECO:0000256" key="1">
    <source>
        <dbReference type="ARBA" id="ARBA00004245"/>
    </source>
</evidence>
<keyword evidence="6 7" id="KW-0206">Cytoskeleton</keyword>
<keyword evidence="4 7" id="KW-0493">Microtubule</keyword>
<feature type="compositionally biased region" description="Basic and acidic residues" evidence="9">
    <location>
        <begin position="387"/>
        <end position="399"/>
    </location>
</feature>
<dbReference type="InterPro" id="IPR036322">
    <property type="entry name" value="WD40_repeat_dom_sf"/>
</dbReference>
<comment type="subcellular location">
    <subcellularLocation>
        <location evidence="1 7">Cytoplasm</location>
        <location evidence="1 7">Cytoskeleton</location>
    </subcellularLocation>
    <subcellularLocation>
        <location evidence="7">Cytoplasm</location>
    </subcellularLocation>
    <subcellularLocation>
        <location evidence="7">Cytoplasm</location>
        <location evidence="7">Cytoskeleton</location>
        <location evidence="7">Microtubule organizing center</location>
        <location evidence="7">Centrosome</location>
    </subcellularLocation>
    <subcellularLocation>
        <location evidence="7">Cytoplasm</location>
        <location evidence="7">Cytoskeleton</location>
        <location evidence="7">Spindle pole</location>
    </subcellularLocation>
    <subcellularLocation>
        <location evidence="7">Cytoplasm</location>
        <location evidence="7">Cytoskeleton</location>
        <location evidence="7">Spindle</location>
    </subcellularLocation>
    <text evidence="7">Predominantly cytoplasmic. Localized to the interphase centrosome and mitotic spindle poles.</text>
</comment>
<evidence type="ECO:0000313" key="12">
    <source>
        <dbReference type="RefSeq" id="XP_014663533.1"/>
    </source>
</evidence>
<feature type="domain" description="Katanin p80 subunit C-terminal" evidence="10">
    <location>
        <begin position="611"/>
        <end position="763"/>
    </location>
</feature>
<dbReference type="InterPro" id="IPR019775">
    <property type="entry name" value="WD40_repeat_CS"/>
</dbReference>
<evidence type="ECO:0000259" key="10">
    <source>
        <dbReference type="Pfam" id="PF13925"/>
    </source>
</evidence>
<comment type="subunit">
    <text evidence="7">Interacts with KATNA1. This interaction enhances the microtubule binding and severing activity of KATNA1 and also targets this activity to the centrosome.</text>
</comment>
<dbReference type="SUPFAM" id="SSF50978">
    <property type="entry name" value="WD40 repeat-like"/>
    <property type="match status" value="1"/>
</dbReference>
<keyword evidence="7" id="KW-0498">Mitosis</keyword>
<feature type="repeat" description="WD" evidence="8">
    <location>
        <begin position="103"/>
        <end position="144"/>
    </location>
</feature>
<name>A0ABM1DUB2_PRICU</name>
<dbReference type="PROSITE" id="PS50294">
    <property type="entry name" value="WD_REPEATS_REGION"/>
    <property type="match status" value="5"/>
</dbReference>
<dbReference type="InterPro" id="IPR015943">
    <property type="entry name" value="WD40/YVTN_repeat-like_dom_sf"/>
</dbReference>
<feature type="repeat" description="WD" evidence="8">
    <location>
        <begin position="145"/>
        <end position="186"/>
    </location>
</feature>
<dbReference type="RefSeq" id="XP_014663533.1">
    <property type="nucleotide sequence ID" value="XM_014808047.1"/>
</dbReference>
<dbReference type="Proteomes" id="UP000695022">
    <property type="component" value="Unplaced"/>
</dbReference>
<evidence type="ECO:0000256" key="4">
    <source>
        <dbReference type="ARBA" id="ARBA00022701"/>
    </source>
</evidence>
<evidence type="ECO:0000256" key="5">
    <source>
        <dbReference type="ARBA" id="ARBA00022737"/>
    </source>
</evidence>
<dbReference type="Gene3D" id="2.130.10.10">
    <property type="entry name" value="YVTN repeat-like/Quinoprotein amine dehydrogenase"/>
    <property type="match status" value="2"/>
</dbReference>
<dbReference type="HAMAP" id="MF_03022">
    <property type="entry name" value="Katanin_p80_B1"/>
    <property type="match status" value="1"/>
</dbReference>
<gene>
    <name evidence="12" type="primary">LOC106806147</name>
    <name evidence="7" type="synonym">KATNB1</name>
</gene>
<dbReference type="PRINTS" id="PR00320">
    <property type="entry name" value="GPROTEINBRPT"/>
</dbReference>
<protein>
    <recommendedName>
        <fullName evidence="7">Katanin p80 WD40 repeat-containing subunit B1</fullName>
        <shortName evidence="7">Katanin p80 subunit B1</shortName>
    </recommendedName>
    <alternativeName>
        <fullName evidence="7">p80 katanin</fullName>
    </alternativeName>
</protein>
<feature type="repeat" description="WD" evidence="8">
    <location>
        <begin position="17"/>
        <end position="49"/>
    </location>
</feature>
<reference evidence="12" key="1">
    <citation type="submission" date="2025-08" db="UniProtKB">
        <authorList>
            <consortium name="RefSeq"/>
        </authorList>
    </citation>
    <scope>IDENTIFICATION</scope>
</reference>
<keyword evidence="3 8" id="KW-0853">WD repeat</keyword>
<keyword evidence="7" id="KW-0131">Cell cycle</keyword>
<feature type="compositionally biased region" description="Basic residues" evidence="9">
    <location>
        <begin position="533"/>
        <end position="543"/>
    </location>
</feature>
<feature type="region of interest" description="Disordered" evidence="9">
    <location>
        <begin position="340"/>
        <end position="426"/>
    </location>
</feature>
<comment type="function">
    <text evidence="7">Participates in a complex which severs microtubules in an ATP-dependent manner. May act to target the enzymatic subunit of this complex to sites of action such as the centrosome. Microtubule severing may promote rapid reorganization of cellular microtubule arrays and the release of microtubules from the centrosome following nucleation.</text>
</comment>
<dbReference type="PROSITE" id="PS50082">
    <property type="entry name" value="WD_REPEATS_2"/>
    <property type="match status" value="5"/>
</dbReference>
<evidence type="ECO:0000256" key="6">
    <source>
        <dbReference type="ARBA" id="ARBA00023212"/>
    </source>
</evidence>
<comment type="similarity">
    <text evidence="7">Belongs to the WD repeat KATNB1 family.</text>
</comment>
<proteinExistence type="inferred from homology"/>
<dbReference type="InterPro" id="IPR020472">
    <property type="entry name" value="WD40_PAC1"/>
</dbReference>
<dbReference type="PROSITE" id="PS00678">
    <property type="entry name" value="WD_REPEATS_1"/>
    <property type="match status" value="3"/>
</dbReference>
<dbReference type="PANTHER" id="PTHR19845:SF0">
    <property type="entry name" value="KATANIN P80 WD40 REPEAT-CONTAINING SUBUNIT B1"/>
    <property type="match status" value="1"/>
</dbReference>
<dbReference type="Pfam" id="PF00400">
    <property type="entry name" value="WD40"/>
    <property type="match status" value="5"/>
</dbReference>
<keyword evidence="5" id="KW-0677">Repeat</keyword>
<keyword evidence="11" id="KW-1185">Reference proteome</keyword>
<dbReference type="InterPro" id="IPR026962">
    <property type="entry name" value="KTNB1"/>
</dbReference>
<evidence type="ECO:0000313" key="11">
    <source>
        <dbReference type="Proteomes" id="UP000695022"/>
    </source>
</evidence>
<dbReference type="InterPro" id="IPR028021">
    <property type="entry name" value="Katanin_C-terminal"/>
</dbReference>
<dbReference type="GeneID" id="106806147"/>
<evidence type="ECO:0000256" key="3">
    <source>
        <dbReference type="ARBA" id="ARBA00022574"/>
    </source>
</evidence>
<feature type="compositionally biased region" description="Acidic residues" evidence="9">
    <location>
        <begin position="370"/>
        <end position="385"/>
    </location>
</feature>
<evidence type="ECO:0000256" key="9">
    <source>
        <dbReference type="SAM" id="MobiDB-lite"/>
    </source>
</evidence>
<keyword evidence="7" id="KW-0132">Cell division</keyword>
<keyword evidence="2 7" id="KW-0963">Cytoplasm</keyword>
<dbReference type="SMART" id="SM00320">
    <property type="entry name" value="WD40"/>
    <property type="match status" value="6"/>
</dbReference>
<dbReference type="CDD" id="cd00200">
    <property type="entry name" value="WD40"/>
    <property type="match status" value="1"/>
</dbReference>
<feature type="repeat" description="WD" evidence="8">
    <location>
        <begin position="187"/>
        <end position="228"/>
    </location>
</feature>
<evidence type="ECO:0000256" key="8">
    <source>
        <dbReference type="PROSITE-ProRule" id="PRU00221"/>
    </source>
</evidence>
<evidence type="ECO:0000256" key="2">
    <source>
        <dbReference type="ARBA" id="ARBA00022490"/>
    </source>
</evidence>